<feature type="non-terminal residue" evidence="2">
    <location>
        <position position="1"/>
    </location>
</feature>
<reference evidence="2 3" key="1">
    <citation type="journal article" date="2021" name="Plant Biotechnol. J.">
        <title>Multi-omics assisted identification of the key and species-specific regulatory components of drought-tolerant mechanisms in Gossypium stocksii.</title>
        <authorList>
            <person name="Yu D."/>
            <person name="Ke L."/>
            <person name="Zhang D."/>
            <person name="Wu Y."/>
            <person name="Sun Y."/>
            <person name="Mei J."/>
            <person name="Sun J."/>
            <person name="Sun Y."/>
        </authorList>
    </citation>
    <scope>NUCLEOTIDE SEQUENCE [LARGE SCALE GENOMIC DNA]</scope>
    <source>
        <strain evidence="3">cv. E1</strain>
        <tissue evidence="2">Leaf</tissue>
    </source>
</reference>
<feature type="transmembrane region" description="Helical" evidence="1">
    <location>
        <begin position="36"/>
        <end position="57"/>
    </location>
</feature>
<evidence type="ECO:0000313" key="3">
    <source>
        <dbReference type="Proteomes" id="UP000828251"/>
    </source>
</evidence>
<protein>
    <submittedName>
        <fullName evidence="2">Uncharacterized protein</fullName>
    </submittedName>
</protein>
<accession>A0A9D3VIX2</accession>
<keyword evidence="1" id="KW-1133">Transmembrane helix</keyword>
<keyword evidence="3" id="KW-1185">Reference proteome</keyword>
<organism evidence="2 3">
    <name type="scientific">Gossypium stocksii</name>
    <dbReference type="NCBI Taxonomy" id="47602"/>
    <lineage>
        <taxon>Eukaryota</taxon>
        <taxon>Viridiplantae</taxon>
        <taxon>Streptophyta</taxon>
        <taxon>Embryophyta</taxon>
        <taxon>Tracheophyta</taxon>
        <taxon>Spermatophyta</taxon>
        <taxon>Magnoliopsida</taxon>
        <taxon>eudicotyledons</taxon>
        <taxon>Gunneridae</taxon>
        <taxon>Pentapetalae</taxon>
        <taxon>rosids</taxon>
        <taxon>malvids</taxon>
        <taxon>Malvales</taxon>
        <taxon>Malvaceae</taxon>
        <taxon>Malvoideae</taxon>
        <taxon>Gossypium</taxon>
    </lineage>
</organism>
<dbReference type="Proteomes" id="UP000828251">
    <property type="component" value="Unassembled WGS sequence"/>
</dbReference>
<keyword evidence="1" id="KW-0472">Membrane</keyword>
<evidence type="ECO:0000256" key="1">
    <source>
        <dbReference type="SAM" id="Phobius"/>
    </source>
</evidence>
<gene>
    <name evidence="2" type="ORF">J1N35_022998</name>
</gene>
<evidence type="ECO:0000313" key="2">
    <source>
        <dbReference type="EMBL" id="KAH1083237.1"/>
    </source>
</evidence>
<sequence length="106" mass="11976">AHTPRLALPVWITWPSPETHMLVWIARMAYTAQFGLAIRSHLAITLLCLAHSLAFVITRPCHRKRPATRATTRLCGIDNMVFGFCQNLIFYISGYTPGVDSLRKHS</sequence>
<keyword evidence="1" id="KW-0812">Transmembrane</keyword>
<comment type="caution">
    <text evidence="2">The sequence shown here is derived from an EMBL/GenBank/DDBJ whole genome shotgun (WGS) entry which is preliminary data.</text>
</comment>
<proteinExistence type="predicted"/>
<dbReference type="AlphaFoldDB" id="A0A9D3VIX2"/>
<name>A0A9D3VIX2_9ROSI</name>
<dbReference type="EMBL" id="JAIQCV010000007">
    <property type="protein sequence ID" value="KAH1083237.1"/>
    <property type="molecule type" value="Genomic_DNA"/>
</dbReference>